<keyword evidence="3" id="KW-1185">Reference proteome</keyword>
<organism evidence="2 3">
    <name type="scientific">Cellulomonas shaoxiangyii</name>
    <dbReference type="NCBI Taxonomy" id="2566013"/>
    <lineage>
        <taxon>Bacteria</taxon>
        <taxon>Bacillati</taxon>
        <taxon>Actinomycetota</taxon>
        <taxon>Actinomycetes</taxon>
        <taxon>Micrococcales</taxon>
        <taxon>Cellulomonadaceae</taxon>
        <taxon>Cellulomonas</taxon>
    </lineage>
</organism>
<evidence type="ECO:0000313" key="2">
    <source>
        <dbReference type="EMBL" id="QCB93128.1"/>
    </source>
</evidence>
<dbReference type="AlphaFoldDB" id="A0A4P7SHI0"/>
<sequence>MTRAALVVGARGLLGKAVVRALAAQGRPAVTARVPWSEPPDAVAALLDAVAGTAHEHGTDWDLLWCAGSAVTGATAEQTDVEVATFTSFVDGLVVEGAARPARMFLASSAGAVYAGVDDAPFTEHTPPRPLAPYGHAKLRLEAQSERLAEAGTDVLVGRISNLYGPGQNLHKEQGLISRLCRAHLMRDPASIYVSLDTIRDYLFVDDCAALLLDGMDVLRAHPPGTGGAPVVKILAAQQSATIGALLGACRQVFGPRIPVTLGTSALAGRQARDLRFRSLVWPELDRRSLTTLPHGIHATAEDLRRLLVEAAP</sequence>
<dbReference type="InterPro" id="IPR050177">
    <property type="entry name" value="Lipid_A_modif_metabolic_enz"/>
</dbReference>
<dbReference type="Pfam" id="PF01370">
    <property type="entry name" value="Epimerase"/>
    <property type="match status" value="1"/>
</dbReference>
<accession>A0A4P7SHI0</accession>
<dbReference type="Proteomes" id="UP000296469">
    <property type="component" value="Chromosome"/>
</dbReference>
<gene>
    <name evidence="2" type="ORF">E5225_05730</name>
</gene>
<dbReference type="InterPro" id="IPR001509">
    <property type="entry name" value="Epimerase_deHydtase"/>
</dbReference>
<dbReference type="OrthoDB" id="7770745at2"/>
<protein>
    <submittedName>
        <fullName evidence="2">NAD-dependent epimerase/dehydratase family protein</fullName>
    </submittedName>
</protein>
<evidence type="ECO:0000313" key="3">
    <source>
        <dbReference type="Proteomes" id="UP000296469"/>
    </source>
</evidence>
<feature type="domain" description="NAD-dependent epimerase/dehydratase" evidence="1">
    <location>
        <begin position="5"/>
        <end position="213"/>
    </location>
</feature>
<dbReference type="EMBL" id="CP039291">
    <property type="protein sequence ID" value="QCB93128.1"/>
    <property type="molecule type" value="Genomic_DNA"/>
</dbReference>
<dbReference type="KEGG" id="celz:E5225_05730"/>
<dbReference type="RefSeq" id="WP_135973549.1">
    <property type="nucleotide sequence ID" value="NZ_CP039291.1"/>
</dbReference>
<evidence type="ECO:0000259" key="1">
    <source>
        <dbReference type="Pfam" id="PF01370"/>
    </source>
</evidence>
<reference evidence="2 3" key="1">
    <citation type="submission" date="2019-04" db="EMBL/GenBank/DDBJ databases">
        <title>Isolation and identification of Cellulomonas shaoxiangyii sp. Nov. isolated from feces of the Tibetan antelopes (Pantholops hodgsonii) in the Qinghai-Tibet plateau of China.</title>
        <authorList>
            <person name="Tian Z."/>
        </authorList>
    </citation>
    <scope>NUCLEOTIDE SEQUENCE [LARGE SCALE GENOMIC DNA]</scope>
    <source>
        <strain evidence="2 3">Z28</strain>
    </source>
</reference>
<dbReference type="InterPro" id="IPR036291">
    <property type="entry name" value="NAD(P)-bd_dom_sf"/>
</dbReference>
<dbReference type="SUPFAM" id="SSF51735">
    <property type="entry name" value="NAD(P)-binding Rossmann-fold domains"/>
    <property type="match status" value="1"/>
</dbReference>
<name>A0A4P7SHI0_9CELL</name>
<dbReference type="PANTHER" id="PTHR43245">
    <property type="entry name" value="BIFUNCTIONAL POLYMYXIN RESISTANCE PROTEIN ARNA"/>
    <property type="match status" value="1"/>
</dbReference>
<proteinExistence type="predicted"/>
<dbReference type="Gene3D" id="3.40.50.720">
    <property type="entry name" value="NAD(P)-binding Rossmann-like Domain"/>
    <property type="match status" value="1"/>
</dbReference>